<dbReference type="AlphaFoldDB" id="G0USF1"/>
<sequence length="211" mass="23748">MTTVKSDHYNYYYYLFVYIYVATVNACDFLPSFSFLFSTRSHGNRPFYSLLSCFIARGCGEDALRSLVMVFFVRVLGDCANGDVKVVRLLFSSRPTLHELASATERYFTNGTAAVQGDQRGRTPFLIETMLLFDEYKCEWVEFYSSGQLTTDCHVRAVNKRVSKMARERAVPHRGKVVGVPVTASSSGTSMDRCAPFSVLEEAQGTRILAE</sequence>
<evidence type="ECO:0000256" key="1">
    <source>
        <dbReference type="SAM" id="Phobius"/>
    </source>
</evidence>
<reference evidence="2" key="1">
    <citation type="journal article" date="2012" name="Proc. Natl. Acad. Sci. U.S.A.">
        <title>Antigenic diversity is generated by distinct evolutionary mechanisms in African trypanosome species.</title>
        <authorList>
            <person name="Jackson A.P."/>
            <person name="Berry A."/>
            <person name="Aslett M."/>
            <person name="Allison H.C."/>
            <person name="Burton P."/>
            <person name="Vavrova-Anderson J."/>
            <person name="Brown R."/>
            <person name="Browne H."/>
            <person name="Corton N."/>
            <person name="Hauser H."/>
            <person name="Gamble J."/>
            <person name="Gilderthorp R."/>
            <person name="Marcello L."/>
            <person name="McQuillan J."/>
            <person name="Otto T.D."/>
            <person name="Quail M.A."/>
            <person name="Sanders M.J."/>
            <person name="van Tonder A."/>
            <person name="Ginger M.L."/>
            <person name="Field M.C."/>
            <person name="Barry J.D."/>
            <person name="Hertz-Fowler C."/>
            <person name="Berriman M."/>
        </authorList>
    </citation>
    <scope>NUCLEOTIDE SEQUENCE</scope>
    <source>
        <strain evidence="2">IL3000</strain>
    </source>
</reference>
<gene>
    <name evidence="2" type="ORF">TCIL3000_8_5360</name>
</gene>
<protein>
    <submittedName>
        <fullName evidence="2">Uncharacterized protein</fullName>
    </submittedName>
</protein>
<name>G0USF1_TRYCI</name>
<dbReference type="Gene3D" id="3.10.20.650">
    <property type="match status" value="1"/>
</dbReference>
<dbReference type="VEuPathDB" id="TriTrypDB:TcIL3000_8_5360"/>
<organism evidence="2">
    <name type="scientific">Trypanosoma congolense (strain IL3000)</name>
    <dbReference type="NCBI Taxonomy" id="1068625"/>
    <lineage>
        <taxon>Eukaryota</taxon>
        <taxon>Discoba</taxon>
        <taxon>Euglenozoa</taxon>
        <taxon>Kinetoplastea</taxon>
        <taxon>Metakinetoplastina</taxon>
        <taxon>Trypanosomatida</taxon>
        <taxon>Trypanosomatidae</taxon>
        <taxon>Trypanosoma</taxon>
        <taxon>Nannomonas</taxon>
    </lineage>
</organism>
<evidence type="ECO:0000313" key="2">
    <source>
        <dbReference type="EMBL" id="CCC92314.1"/>
    </source>
</evidence>
<proteinExistence type="predicted"/>
<accession>G0USF1</accession>
<dbReference type="EMBL" id="HE575321">
    <property type="protein sequence ID" value="CCC92314.1"/>
    <property type="molecule type" value="Genomic_DNA"/>
</dbReference>
<keyword evidence="1" id="KW-0812">Transmembrane</keyword>
<keyword evidence="1" id="KW-1133">Transmembrane helix</keyword>
<feature type="transmembrane region" description="Helical" evidence="1">
    <location>
        <begin position="12"/>
        <end position="37"/>
    </location>
</feature>
<keyword evidence="1" id="KW-0472">Membrane</keyword>